<dbReference type="GO" id="GO:0005975">
    <property type="term" value="P:carbohydrate metabolic process"/>
    <property type="evidence" value="ECO:0007669"/>
    <property type="project" value="InterPro"/>
</dbReference>
<dbReference type="EMBL" id="JAAITT010000020">
    <property type="protein sequence ID" value="NSJ49953.1"/>
    <property type="molecule type" value="Genomic_DNA"/>
</dbReference>
<evidence type="ECO:0000313" key="7">
    <source>
        <dbReference type="Proteomes" id="UP000669239"/>
    </source>
</evidence>
<gene>
    <name evidence="6" type="ORF">G5B36_14760</name>
    <name evidence="5" type="ORF">L0N08_22165</name>
</gene>
<keyword evidence="2 5" id="KW-0326">Glycosidase</keyword>
<reference evidence="5" key="3">
    <citation type="submission" date="2022-01" db="EMBL/GenBank/DDBJ databases">
        <title>Collection of gut derived symbiotic bacterial strains cultured from healthy donors.</title>
        <authorList>
            <person name="Lin H."/>
            <person name="Kohout C."/>
            <person name="Waligurski E."/>
            <person name="Pamer E.G."/>
        </authorList>
    </citation>
    <scope>NUCLEOTIDE SEQUENCE</scope>
    <source>
        <strain evidence="5">DFI.6.55</strain>
    </source>
</reference>
<proteinExistence type="inferred from homology"/>
<dbReference type="SUPFAM" id="SSF51445">
    <property type="entry name" value="(Trans)glycosidases"/>
    <property type="match status" value="1"/>
</dbReference>
<evidence type="ECO:0000313" key="8">
    <source>
        <dbReference type="Proteomes" id="UP001299608"/>
    </source>
</evidence>
<dbReference type="CDD" id="cd14752">
    <property type="entry name" value="GH31_N"/>
    <property type="match status" value="1"/>
</dbReference>
<reference evidence="6 7" key="1">
    <citation type="journal article" date="2020" name="Cell Host Microbe">
        <title>Functional and Genomic Variation between Human-Derived Isolates of Lachnospiraceae Reveals Inter- and Intra-Species Diversity.</title>
        <authorList>
            <person name="Sorbara M.T."/>
            <person name="Littmann E.R."/>
            <person name="Fontana E."/>
            <person name="Moody T.U."/>
            <person name="Kohout C.E."/>
            <person name="Gjonbalaj M."/>
            <person name="Eaton V."/>
            <person name="Seok R."/>
            <person name="Leiner I.M."/>
            <person name="Pamer E.G."/>
        </authorList>
    </citation>
    <scope>NUCLEOTIDE SEQUENCE [LARGE SCALE GENOMIC DNA]</scope>
    <source>
        <strain evidence="6 7">MSK.1.17</strain>
    </source>
</reference>
<dbReference type="GO" id="GO:0004558">
    <property type="term" value="F:alpha-1,4-glucosidase activity"/>
    <property type="evidence" value="ECO:0007669"/>
    <property type="project" value="UniProtKB-EC"/>
</dbReference>
<name>A0AAW5BZ96_9FIRM</name>
<dbReference type="InterPro" id="IPR048395">
    <property type="entry name" value="Glyco_hydro_31_C"/>
</dbReference>
<protein>
    <submittedName>
        <fullName evidence="5">Alpha-glucosidase</fullName>
        <ecNumber evidence="5">3.2.1.20</ecNumber>
    </submittedName>
</protein>
<evidence type="ECO:0000256" key="1">
    <source>
        <dbReference type="ARBA" id="ARBA00007806"/>
    </source>
</evidence>
<evidence type="ECO:0000256" key="2">
    <source>
        <dbReference type="RuleBase" id="RU361185"/>
    </source>
</evidence>
<dbReference type="InterPro" id="IPR044112">
    <property type="entry name" value="YihQ_TIM-like"/>
</dbReference>
<sequence>MEFIRREMDWELKANGRSILDCKGGKPMIYVGYGEESVDMYRGNYKIEDYVVERRPLGVTGITEGPEGISMDMEGQLTLTVRVEGECAVLSFHQVDPRINRFWFRVDADEEECCYGCGEQMSYFNLRGRHFPLWTSEPGVGRDKTTYVTWRSDVENKAGGDYYNTNYPEPTFVSSHHYYLHVDSTAYADFDFRNKDFHELQIWEVPASIRIEAAPTFLELLEKLTAFLGRQPELPEWVYNGLIIGVQGGNERSFGLLDKTLEKGIKVSGLWCQDWCGKRVTSFGKRLQWDWQYHKEMYPDLPKRIEELHARGIRFLGYINPYLVNDGSLYKEGKEKGYFATKGDGSDYLVDFGEFYCGVVDLTNPDAYEWFKDEVIKKHSLDIGIDGWMADFGEYLPTDDIRLYSGKSPMIEHNRWPALWAKCNYEAVKERNRLGEVVYFMRAGGTGSQKYCTLLWAGDQSVDFTVHDGLATVICAALSAGMTGCGLSHSDIGGYTSLFGNTRTKELFLRWSEMAVFTPVMRTHEGNRPDTNFQYYEDEDCMGQLARLVDIYTMLAPYMKTLVKENAEKGIPVQRPLFLHHEEDKRAYAIQYEYLLGRDLLVAPVYLEARENWDVYLPEGEWVHLWTGDPYQGGDVNVDAPLGYTPAFYLRDSEYAPLFEEIRRKYGTGAVTD</sequence>
<dbReference type="Gene3D" id="2.60.40.1760">
    <property type="entry name" value="glycosyl hydrolase (family 31)"/>
    <property type="match status" value="1"/>
</dbReference>
<accession>A0AAW5BZ96</accession>
<dbReference type="InterPro" id="IPR011013">
    <property type="entry name" value="Gal_mutarotase_sf_dom"/>
</dbReference>
<organism evidence="5 8">
    <name type="scientific">Enterocloster aldenensis</name>
    <dbReference type="NCBI Taxonomy" id="358742"/>
    <lineage>
        <taxon>Bacteria</taxon>
        <taxon>Bacillati</taxon>
        <taxon>Bacillota</taxon>
        <taxon>Clostridia</taxon>
        <taxon>Lachnospirales</taxon>
        <taxon>Lachnospiraceae</taxon>
        <taxon>Enterocloster</taxon>
    </lineage>
</organism>
<evidence type="ECO:0000259" key="4">
    <source>
        <dbReference type="Pfam" id="PF21365"/>
    </source>
</evidence>
<dbReference type="RefSeq" id="WP_165642143.1">
    <property type="nucleotide sequence ID" value="NZ_JAAITT010000020.1"/>
</dbReference>
<comment type="similarity">
    <text evidence="1 2">Belongs to the glycosyl hydrolase 31 family.</text>
</comment>
<dbReference type="SUPFAM" id="SSF51011">
    <property type="entry name" value="Glycosyl hydrolase domain"/>
    <property type="match status" value="1"/>
</dbReference>
<evidence type="ECO:0000259" key="3">
    <source>
        <dbReference type="Pfam" id="PF01055"/>
    </source>
</evidence>
<dbReference type="Pfam" id="PF21365">
    <property type="entry name" value="Glyco_hydro_31_3rd"/>
    <property type="match status" value="1"/>
</dbReference>
<dbReference type="PANTHER" id="PTHR46959">
    <property type="entry name" value="SULFOQUINOVOSIDASE"/>
    <property type="match status" value="1"/>
</dbReference>
<dbReference type="Gene3D" id="2.60.40.1180">
    <property type="entry name" value="Golgi alpha-mannosidase II"/>
    <property type="match status" value="1"/>
</dbReference>
<dbReference type="InterPro" id="IPR052990">
    <property type="entry name" value="Sulfoquinovosidase_GH31"/>
</dbReference>
<dbReference type="Proteomes" id="UP001299608">
    <property type="component" value="Unassembled WGS sequence"/>
</dbReference>
<keyword evidence="2 5" id="KW-0378">Hydrolase</keyword>
<feature type="domain" description="Glycoside hydrolase family 31 TIM barrel" evidence="3">
    <location>
        <begin position="256"/>
        <end position="561"/>
    </location>
</feature>
<dbReference type="CDD" id="cd06594">
    <property type="entry name" value="GH31_glucosidase_YihQ"/>
    <property type="match status" value="1"/>
</dbReference>
<evidence type="ECO:0000313" key="6">
    <source>
        <dbReference type="EMBL" id="NSJ49953.1"/>
    </source>
</evidence>
<dbReference type="Pfam" id="PF01055">
    <property type="entry name" value="Glyco_hydro_31_2nd"/>
    <property type="match status" value="1"/>
</dbReference>
<dbReference type="Gene3D" id="3.20.20.80">
    <property type="entry name" value="Glycosidases"/>
    <property type="match status" value="1"/>
</dbReference>
<dbReference type="Proteomes" id="UP000669239">
    <property type="component" value="Unassembled WGS sequence"/>
</dbReference>
<dbReference type="EMBL" id="JAKNGE010000033">
    <property type="protein sequence ID" value="MCG4748129.1"/>
    <property type="molecule type" value="Genomic_DNA"/>
</dbReference>
<dbReference type="NCBIfam" id="NF007746">
    <property type="entry name" value="PRK10426.1"/>
    <property type="match status" value="1"/>
</dbReference>
<keyword evidence="7" id="KW-1185">Reference proteome</keyword>
<comment type="caution">
    <text evidence="5">The sequence shown here is derived from an EMBL/GenBank/DDBJ whole genome shotgun (WGS) entry which is preliminary data.</text>
</comment>
<dbReference type="SUPFAM" id="SSF74650">
    <property type="entry name" value="Galactose mutarotase-like"/>
    <property type="match status" value="1"/>
</dbReference>
<feature type="domain" description="Glycosyl hydrolase family 31 C-terminal" evidence="4">
    <location>
        <begin position="570"/>
        <end position="649"/>
    </location>
</feature>
<dbReference type="GO" id="GO:0030246">
    <property type="term" value="F:carbohydrate binding"/>
    <property type="evidence" value="ECO:0007669"/>
    <property type="project" value="InterPro"/>
</dbReference>
<dbReference type="InterPro" id="IPR017853">
    <property type="entry name" value="GH"/>
</dbReference>
<dbReference type="InterPro" id="IPR013780">
    <property type="entry name" value="Glyco_hydro_b"/>
</dbReference>
<dbReference type="EC" id="3.2.1.20" evidence="5"/>
<evidence type="ECO:0000313" key="5">
    <source>
        <dbReference type="EMBL" id="MCG4748129.1"/>
    </source>
</evidence>
<dbReference type="AlphaFoldDB" id="A0AAW5BZ96"/>
<dbReference type="InterPro" id="IPR000322">
    <property type="entry name" value="Glyco_hydro_31_TIM"/>
</dbReference>
<dbReference type="PANTHER" id="PTHR46959:SF2">
    <property type="entry name" value="SULFOQUINOVOSIDASE"/>
    <property type="match status" value="1"/>
</dbReference>
<reference evidence="6" key="2">
    <citation type="submission" date="2020-02" db="EMBL/GenBank/DDBJ databases">
        <authorList>
            <person name="Littmann E."/>
            <person name="Sorbara M."/>
        </authorList>
    </citation>
    <scope>NUCLEOTIDE SEQUENCE</scope>
    <source>
        <strain evidence="6">MSK.1.17</strain>
    </source>
</reference>